<name>A0A420HUG8_9PEZI</name>
<reference evidence="1 2" key="1">
    <citation type="journal article" date="2018" name="BMC Genomics">
        <title>Comparative genome analyses reveal sequence features reflecting distinct modes of host-adaptation between dicot and monocot powdery mildew.</title>
        <authorList>
            <person name="Wu Y."/>
            <person name="Ma X."/>
            <person name="Pan Z."/>
            <person name="Kale S.D."/>
            <person name="Song Y."/>
            <person name="King H."/>
            <person name="Zhang Q."/>
            <person name="Presley C."/>
            <person name="Deng X."/>
            <person name="Wei C.I."/>
            <person name="Xiao S."/>
        </authorList>
    </citation>
    <scope>NUCLEOTIDE SEQUENCE [LARGE SCALE GENOMIC DNA]</scope>
    <source>
        <strain evidence="1">UMSG3</strain>
    </source>
</reference>
<comment type="caution">
    <text evidence="1">The sequence shown here is derived from an EMBL/GenBank/DDBJ whole genome shotgun (WGS) entry which is preliminary data.</text>
</comment>
<accession>A0A420HUG8</accession>
<dbReference type="AlphaFoldDB" id="A0A420HUG8"/>
<dbReference type="Proteomes" id="UP000283383">
    <property type="component" value="Unassembled WGS sequence"/>
</dbReference>
<gene>
    <name evidence="1" type="ORF">GcM3_159016</name>
</gene>
<proteinExistence type="predicted"/>
<dbReference type="EMBL" id="MCBQ01015984">
    <property type="protein sequence ID" value="RKF61056.1"/>
    <property type="molecule type" value="Genomic_DNA"/>
</dbReference>
<evidence type="ECO:0000313" key="2">
    <source>
        <dbReference type="Proteomes" id="UP000283383"/>
    </source>
</evidence>
<keyword evidence="2" id="KW-1185">Reference proteome</keyword>
<organism evidence="1 2">
    <name type="scientific">Golovinomyces cichoracearum</name>
    <dbReference type="NCBI Taxonomy" id="62708"/>
    <lineage>
        <taxon>Eukaryota</taxon>
        <taxon>Fungi</taxon>
        <taxon>Dikarya</taxon>
        <taxon>Ascomycota</taxon>
        <taxon>Pezizomycotina</taxon>
        <taxon>Leotiomycetes</taxon>
        <taxon>Erysiphales</taxon>
        <taxon>Erysiphaceae</taxon>
        <taxon>Golovinomyces</taxon>
    </lineage>
</organism>
<feature type="non-terminal residue" evidence="1">
    <location>
        <position position="54"/>
    </location>
</feature>
<sequence>MSLSQSKIAVQLREFIDTNHIYADELSDEQVDKIRDAAEKEAEQIVPFGITKRK</sequence>
<evidence type="ECO:0000313" key="1">
    <source>
        <dbReference type="EMBL" id="RKF61056.1"/>
    </source>
</evidence>
<protein>
    <submittedName>
        <fullName evidence="1">Uncharacterized protein</fullName>
    </submittedName>
</protein>